<accession>K9P653</accession>
<dbReference type="AlphaFoldDB" id="K9P653"/>
<reference evidence="2" key="1">
    <citation type="journal article" date="2013" name="Proc. Natl. Acad. Sci. U.S.A.">
        <title>Improving the coverage of the cyanobacterial phylum using diversity-driven genome sequencing.</title>
        <authorList>
            <person name="Shih P.M."/>
            <person name="Wu D."/>
            <person name="Latifi A."/>
            <person name="Axen S.D."/>
            <person name="Fewer D.P."/>
            <person name="Talla E."/>
            <person name="Calteau A."/>
            <person name="Cai F."/>
            <person name="Tandeau de Marsac N."/>
            <person name="Rippka R."/>
            <person name="Herdman M."/>
            <person name="Sivonen K."/>
            <person name="Coursin T."/>
            <person name="Laurent T."/>
            <person name="Goodwin L."/>
            <person name="Nolan M."/>
            <person name="Davenport K.W."/>
            <person name="Han C.S."/>
            <person name="Rubin E.M."/>
            <person name="Eisen J.A."/>
            <person name="Woyke T."/>
            <person name="Gugger M."/>
            <person name="Kerfeld C.A."/>
        </authorList>
    </citation>
    <scope>NUCLEOTIDE SEQUENCE [LARGE SCALE GENOMIC DNA]</scope>
    <source>
        <strain evidence="2">ATCC 27147 / PCC 6307</strain>
    </source>
</reference>
<dbReference type="HOGENOM" id="CLU_059345_0_0_3"/>
<dbReference type="eggNOG" id="ENOG502ZC07">
    <property type="taxonomic scope" value="Bacteria"/>
</dbReference>
<dbReference type="KEGG" id="cgc:Cyagr_1267"/>
<dbReference type="Proteomes" id="UP000010388">
    <property type="component" value="Chromosome"/>
</dbReference>
<evidence type="ECO:0000313" key="2">
    <source>
        <dbReference type="Proteomes" id="UP000010388"/>
    </source>
</evidence>
<organism evidence="1 2">
    <name type="scientific">Cyanobium gracile (strain ATCC 27147 / PCC 6307)</name>
    <dbReference type="NCBI Taxonomy" id="292564"/>
    <lineage>
        <taxon>Bacteria</taxon>
        <taxon>Bacillati</taxon>
        <taxon>Cyanobacteriota</taxon>
        <taxon>Cyanophyceae</taxon>
        <taxon>Synechococcales</taxon>
        <taxon>Prochlorococcaceae</taxon>
        <taxon>Cyanobium</taxon>
    </lineage>
</organism>
<gene>
    <name evidence="1" type="ordered locus">Cyagr_1267</name>
</gene>
<proteinExistence type="predicted"/>
<dbReference type="RefSeq" id="WP_015108896.1">
    <property type="nucleotide sequence ID" value="NC_019675.1"/>
</dbReference>
<name>K9P653_CYAGP</name>
<protein>
    <submittedName>
        <fullName evidence="1">Uncharacterized protein</fullName>
    </submittedName>
</protein>
<sequence length="326" mass="37346">MKKDIIEGALLPSITLAVKPERVPDLRPLHASSSFDQLALRLSQPGQVNILDGLQRTYIIKDLVDEGVELNPLQTLHLEFWLEDDINNLVYRIIVLNAGQKPMSMRHQIELLFSTLKQKLEDEIKDLEIYRERDQTRRRSPRKFALDRLAAAYQSYITRSPEVSRENIVAQQIVEANAMDASEEELTSEFNSFVQLLKRYCRLDDEVCRVYPERDDSSEMPTGANWFGSDNVLQAFFSAYSQYVSGEIQKQRAEAALDKILQCLRRSSPEDDPLGLHRLLEIQKGLSPRKVNIGTGTRRLLSNGFKELFRGEGDISMEDCWTLAAE</sequence>
<evidence type="ECO:0000313" key="1">
    <source>
        <dbReference type="EMBL" id="AFY28443.1"/>
    </source>
</evidence>
<dbReference type="EMBL" id="CP003495">
    <property type="protein sequence ID" value="AFY28443.1"/>
    <property type="molecule type" value="Genomic_DNA"/>
</dbReference>